<reference evidence="1 2" key="1">
    <citation type="journal article" date="2019" name="Int. J. Syst. Evol. Microbiol.">
        <title>The Global Catalogue of Microorganisms (GCM) 10K type strain sequencing project: providing services to taxonomists for standard genome sequencing and annotation.</title>
        <authorList>
            <consortium name="The Broad Institute Genomics Platform"/>
            <consortium name="The Broad Institute Genome Sequencing Center for Infectious Disease"/>
            <person name="Wu L."/>
            <person name="Ma J."/>
        </authorList>
    </citation>
    <scope>NUCLEOTIDE SEQUENCE [LARGE SCALE GENOMIC DNA]</scope>
    <source>
        <strain evidence="1 2">JCM 3380</strain>
    </source>
</reference>
<dbReference type="EMBL" id="BAAABU010000003">
    <property type="protein sequence ID" value="GAA0223267.1"/>
    <property type="molecule type" value="Genomic_DNA"/>
</dbReference>
<name>A0ABN0TJI8_9PSEU</name>
<sequence length="795" mass="87581">MTGGGPGETSNGVWGDAGPVVQAQSVRDVHFHSPATSGPRLQRRPVAAWHPYTLQVHQALATSDDAESLPLLPGYLRRPHDDVLDAELRDLTRSKLIVLAGGSSTGKTRALYEAISRHEALRQWGLIYPRTGDDLYQLMQSDTIEPYNILWLNELHHYFSGPHGQTVAAELHARLTSESAVRPILAVATLWPEFWAALSSEPVSLNDPHPCVRSLLGGAVRITVAERFSADSVGALLTASSTDPRLREAALTAAPQGAVIQTLVGGPSLVRRFETPDTVVDRYATAVVSVALDARQLGHRDPFPHGLLAAAASAYLAEEDRVGAAPDWFEQGLRRATLDRTHGISLLLPARLSDNQPGAADSYDVHDYLEQHGRSSRRYRKIPPVLWKSLLDHTRSPADRAAIGLSAYERLVYTYAEAFLRSSIKEGYWQAKRCLVDLLHAQHRFEEEVHTLAMLSRADFTAHQRLIDLLVEHRAIDDLKVLTDRGDSYAIAKLADVYVDLGRTDELAQMFKRTGEGLVRLKLAQLLERQGRIDEAIDVLAPGDEAAHLLMVAIMARHDRVGALEAFHHDDTNCLLGDLCARHAQAQLVDLLAKRGEPDRARSLATRGPVPDQRHQALLLWKYDYADAAEAVLQPLSDAGDVRSALYRTDLKPRPAARASADGPDLRYDPPSSQYRLANYLASHEMIEQLRELADSGYDYGRWRLLNLLAERGDPRGLAELADKGDVNASRRLAEILARQGRVAELSGRALRGDVTSRNELVWLATATSRSGATEAANLVRHGLKPDGTSASRLW</sequence>
<dbReference type="SUPFAM" id="SSF48452">
    <property type="entry name" value="TPR-like"/>
    <property type="match status" value="1"/>
</dbReference>
<proteinExistence type="predicted"/>
<accession>A0ABN0TJI8</accession>
<evidence type="ECO:0000313" key="2">
    <source>
        <dbReference type="Proteomes" id="UP001500416"/>
    </source>
</evidence>
<dbReference type="RefSeq" id="WP_343933584.1">
    <property type="nucleotide sequence ID" value="NZ_BAAABU010000003.1"/>
</dbReference>
<dbReference type="Gene3D" id="1.25.40.10">
    <property type="entry name" value="Tetratricopeptide repeat domain"/>
    <property type="match status" value="1"/>
</dbReference>
<dbReference type="InterPro" id="IPR011990">
    <property type="entry name" value="TPR-like_helical_dom_sf"/>
</dbReference>
<keyword evidence="2" id="KW-1185">Reference proteome</keyword>
<organism evidence="1 2">
    <name type="scientific">Saccharothrix mutabilis subsp. mutabilis</name>
    <dbReference type="NCBI Taxonomy" id="66855"/>
    <lineage>
        <taxon>Bacteria</taxon>
        <taxon>Bacillati</taxon>
        <taxon>Actinomycetota</taxon>
        <taxon>Actinomycetes</taxon>
        <taxon>Pseudonocardiales</taxon>
        <taxon>Pseudonocardiaceae</taxon>
        <taxon>Saccharothrix</taxon>
    </lineage>
</organism>
<evidence type="ECO:0000313" key="1">
    <source>
        <dbReference type="EMBL" id="GAA0223267.1"/>
    </source>
</evidence>
<dbReference type="Proteomes" id="UP001500416">
    <property type="component" value="Unassembled WGS sequence"/>
</dbReference>
<comment type="caution">
    <text evidence="1">The sequence shown here is derived from an EMBL/GenBank/DDBJ whole genome shotgun (WGS) entry which is preliminary data.</text>
</comment>
<protein>
    <submittedName>
        <fullName evidence="1">Uncharacterized protein</fullName>
    </submittedName>
</protein>
<gene>
    <name evidence="1" type="ORF">GCM10010492_21790</name>
</gene>